<dbReference type="Pfam" id="PF13920">
    <property type="entry name" value="zf-C3HC4_3"/>
    <property type="match status" value="1"/>
</dbReference>
<gene>
    <name evidence="7" type="ORF">K7432_005293</name>
</gene>
<keyword evidence="3" id="KW-0862">Zinc</keyword>
<evidence type="ECO:0000256" key="3">
    <source>
        <dbReference type="ARBA" id="ARBA00022833"/>
    </source>
</evidence>
<dbReference type="PROSITE" id="PS50089">
    <property type="entry name" value="ZF_RING_2"/>
    <property type="match status" value="1"/>
</dbReference>
<evidence type="ECO:0000313" key="7">
    <source>
        <dbReference type="EMBL" id="KAK9765973.1"/>
    </source>
</evidence>
<accession>A0ABR2WWS4</accession>
<dbReference type="Pfam" id="PF22968">
    <property type="entry name" value="RNF34L-like_3rd"/>
    <property type="match status" value="1"/>
</dbReference>
<keyword evidence="1" id="KW-0479">Metal-binding</keyword>
<feature type="domain" description="RING-type" evidence="5">
    <location>
        <begin position="291"/>
        <end position="330"/>
    </location>
</feature>
<dbReference type="PROSITE" id="PS00018">
    <property type="entry name" value="EF_HAND_1"/>
    <property type="match status" value="1"/>
</dbReference>
<evidence type="ECO:0000256" key="4">
    <source>
        <dbReference type="PROSITE-ProRule" id="PRU00175"/>
    </source>
</evidence>
<dbReference type="InterPro" id="IPR000306">
    <property type="entry name" value="Znf_FYVE"/>
</dbReference>
<feature type="domain" description="FYVE-type" evidence="6">
    <location>
        <begin position="39"/>
        <end position="99"/>
    </location>
</feature>
<dbReference type="SMART" id="SM00064">
    <property type="entry name" value="FYVE"/>
    <property type="match status" value="1"/>
</dbReference>
<dbReference type="CDD" id="cd16500">
    <property type="entry name" value="RING-HC_CARP"/>
    <property type="match status" value="1"/>
</dbReference>
<dbReference type="InterPro" id="IPR001841">
    <property type="entry name" value="Znf_RING"/>
</dbReference>
<protein>
    <recommendedName>
        <fullName evidence="9">RING-type domain-containing protein</fullName>
    </recommendedName>
</protein>
<dbReference type="PROSITE" id="PS50178">
    <property type="entry name" value="ZF_FYVE"/>
    <property type="match status" value="1"/>
</dbReference>
<keyword evidence="2 4" id="KW-0863">Zinc-finger</keyword>
<dbReference type="InterPro" id="IPR018247">
    <property type="entry name" value="EF_Hand_1_Ca_BS"/>
</dbReference>
<dbReference type="Gene3D" id="3.30.40.10">
    <property type="entry name" value="Zinc/RING finger domain, C3HC4 (zinc finger)"/>
    <property type="match status" value="2"/>
</dbReference>
<dbReference type="InterPro" id="IPR055111">
    <property type="entry name" value="RNF34_RFFL_HeH"/>
</dbReference>
<dbReference type="PANTHER" id="PTHR14879">
    <property type="entry name" value="CASPASE REGULATOR, RING FINGER DOMAIN-CONTAINING"/>
    <property type="match status" value="1"/>
</dbReference>
<dbReference type="InterPro" id="IPR017455">
    <property type="entry name" value="Znf_FYVE-rel"/>
</dbReference>
<sequence>MNEEIEFDIESQETPLQPQLPGLNYYAPLTHSIPKLKDPEEYYACIQCGLTFSFFRKKYHCYHCGNVLCHSCTKKTIPLPKFGYIQPVKVCEYCSRLIEISSMDKHSLSHLPVKALRMYIHAYDLSADNIIEKEDLVSLIYDNQPLSEEREVYFRNNIPVPSPRPVPRHVPRQREELSERDLYNLEYMLAQLYGFDDINLGVDEYAMPRSSPTQGPPPEEKPPSVLSLIRDRIDVAALSVHTLKGILTDNCVTYSGVIEKRELVNRVQRLVDNFKAEMSEYAHSGSEDSLCRICCDATINCVILECGHMATCMTCGKRLKESKNECPLCREPITRLVHVFRS</sequence>
<evidence type="ECO:0000256" key="2">
    <source>
        <dbReference type="ARBA" id="ARBA00022771"/>
    </source>
</evidence>
<reference evidence="7 8" key="1">
    <citation type="submission" date="2023-04" db="EMBL/GenBank/DDBJ databases">
        <title>Genome of Basidiobolus ranarum AG-B5.</title>
        <authorList>
            <person name="Stajich J.E."/>
            <person name="Carter-House D."/>
            <person name="Gryganskyi A."/>
        </authorList>
    </citation>
    <scope>NUCLEOTIDE SEQUENCE [LARGE SCALE GENOMIC DNA]</scope>
    <source>
        <strain evidence="7 8">AG-B5</strain>
    </source>
</reference>
<dbReference type="EMBL" id="JASJQH010000204">
    <property type="protein sequence ID" value="KAK9765973.1"/>
    <property type="molecule type" value="Genomic_DNA"/>
</dbReference>
<evidence type="ECO:0000259" key="6">
    <source>
        <dbReference type="PROSITE" id="PS50178"/>
    </source>
</evidence>
<evidence type="ECO:0008006" key="9">
    <source>
        <dbReference type="Google" id="ProtNLM"/>
    </source>
</evidence>
<proteinExistence type="predicted"/>
<dbReference type="PANTHER" id="PTHR14879:SF15">
    <property type="entry name" value="E3 UBIQUITIN-PROTEIN LIGASE RIFIFYLIN-LIKE PROTEIN"/>
    <property type="match status" value="1"/>
</dbReference>
<organism evidence="7 8">
    <name type="scientific">Basidiobolus ranarum</name>
    <dbReference type="NCBI Taxonomy" id="34480"/>
    <lineage>
        <taxon>Eukaryota</taxon>
        <taxon>Fungi</taxon>
        <taxon>Fungi incertae sedis</taxon>
        <taxon>Zoopagomycota</taxon>
        <taxon>Entomophthoromycotina</taxon>
        <taxon>Basidiobolomycetes</taxon>
        <taxon>Basidiobolales</taxon>
        <taxon>Basidiobolaceae</taxon>
        <taxon>Basidiobolus</taxon>
    </lineage>
</organism>
<keyword evidence="8" id="KW-1185">Reference proteome</keyword>
<dbReference type="SUPFAM" id="SSF57903">
    <property type="entry name" value="FYVE/PHD zinc finger"/>
    <property type="match status" value="1"/>
</dbReference>
<dbReference type="InterPro" id="IPR013083">
    <property type="entry name" value="Znf_RING/FYVE/PHD"/>
</dbReference>
<dbReference type="InterPro" id="IPR051728">
    <property type="entry name" value="RING-FYVE_E3_ubiquitin-ligase"/>
</dbReference>
<dbReference type="SUPFAM" id="SSF57850">
    <property type="entry name" value="RING/U-box"/>
    <property type="match status" value="1"/>
</dbReference>
<evidence type="ECO:0000259" key="5">
    <source>
        <dbReference type="PROSITE" id="PS50089"/>
    </source>
</evidence>
<dbReference type="Proteomes" id="UP001479436">
    <property type="component" value="Unassembled WGS sequence"/>
</dbReference>
<evidence type="ECO:0000256" key="1">
    <source>
        <dbReference type="ARBA" id="ARBA00022723"/>
    </source>
</evidence>
<comment type="caution">
    <text evidence="7">The sequence shown here is derived from an EMBL/GenBank/DDBJ whole genome shotgun (WGS) entry which is preliminary data.</text>
</comment>
<dbReference type="Pfam" id="PF01363">
    <property type="entry name" value="FYVE"/>
    <property type="match status" value="1"/>
</dbReference>
<evidence type="ECO:0000313" key="8">
    <source>
        <dbReference type="Proteomes" id="UP001479436"/>
    </source>
</evidence>
<dbReference type="InterPro" id="IPR011011">
    <property type="entry name" value="Znf_FYVE_PHD"/>
</dbReference>
<name>A0ABR2WWS4_9FUNG</name>